<proteinExistence type="predicted"/>
<protein>
    <submittedName>
        <fullName evidence="1">Uncharacterized protein</fullName>
    </submittedName>
</protein>
<dbReference type="EMBL" id="MGAQ01000015">
    <property type="protein sequence ID" value="OGK50487.1"/>
    <property type="molecule type" value="Genomic_DNA"/>
</dbReference>
<dbReference type="AlphaFoldDB" id="A0A1F7J4G4"/>
<sequence>MSAHERLSREEEASPLHIANIDVISLPGGENITGSAYLNLARTPTVFSIGCIIYPFDLAVYVMPAGETDNGVLAPLAFSRLTPVADALDEVKRLCDEWEQEYPNGGVARNIAWYSLSVGGDVFLLVRSSTEGDGRARSCKN</sequence>
<dbReference type="Proteomes" id="UP000178558">
    <property type="component" value="Unassembled WGS sequence"/>
</dbReference>
<evidence type="ECO:0000313" key="2">
    <source>
        <dbReference type="Proteomes" id="UP000178558"/>
    </source>
</evidence>
<reference evidence="1 2" key="1">
    <citation type="journal article" date="2016" name="Nat. Commun.">
        <title>Thousands of microbial genomes shed light on interconnected biogeochemical processes in an aquifer system.</title>
        <authorList>
            <person name="Anantharaman K."/>
            <person name="Brown C.T."/>
            <person name="Hug L.A."/>
            <person name="Sharon I."/>
            <person name="Castelle C.J."/>
            <person name="Probst A.J."/>
            <person name="Thomas B.C."/>
            <person name="Singh A."/>
            <person name="Wilkins M.J."/>
            <person name="Karaoz U."/>
            <person name="Brodie E.L."/>
            <person name="Williams K.H."/>
            <person name="Hubbard S.S."/>
            <person name="Banfield J.F."/>
        </authorList>
    </citation>
    <scope>NUCLEOTIDE SEQUENCE [LARGE SCALE GENOMIC DNA]</scope>
</reference>
<comment type="caution">
    <text evidence="1">The sequence shown here is derived from an EMBL/GenBank/DDBJ whole genome shotgun (WGS) entry which is preliminary data.</text>
</comment>
<evidence type="ECO:0000313" key="1">
    <source>
        <dbReference type="EMBL" id="OGK50487.1"/>
    </source>
</evidence>
<accession>A0A1F7J4G4</accession>
<name>A0A1F7J4G4_9BACT</name>
<organism evidence="1 2">
    <name type="scientific">Candidatus Roizmanbacteria bacterium RIFCSPLOWO2_01_FULL_40_42</name>
    <dbReference type="NCBI Taxonomy" id="1802066"/>
    <lineage>
        <taxon>Bacteria</taxon>
        <taxon>Candidatus Roizmaniibacteriota</taxon>
    </lineage>
</organism>
<gene>
    <name evidence="1" type="ORF">A3B50_01750</name>
</gene>